<reference evidence="4 5" key="1">
    <citation type="submission" date="2024-09" db="EMBL/GenBank/DDBJ databases">
        <authorList>
            <person name="Sun Q."/>
            <person name="Mori K."/>
        </authorList>
    </citation>
    <scope>NUCLEOTIDE SEQUENCE [LARGE SCALE GENOMIC DNA]</scope>
    <source>
        <strain evidence="4 5">JCM 11683</strain>
    </source>
</reference>
<evidence type="ECO:0000259" key="3">
    <source>
        <dbReference type="Pfam" id="PF01321"/>
    </source>
</evidence>
<gene>
    <name evidence="4" type="ORF">ACFFN1_00855</name>
</gene>
<dbReference type="Pfam" id="PF01321">
    <property type="entry name" value="Creatinase_N"/>
    <property type="match status" value="1"/>
</dbReference>
<feature type="region of interest" description="Disordered" evidence="1">
    <location>
        <begin position="1"/>
        <end position="57"/>
    </location>
</feature>
<dbReference type="EMBL" id="JBHMAU010000010">
    <property type="protein sequence ID" value="MFB9774984.1"/>
    <property type="molecule type" value="Genomic_DNA"/>
</dbReference>
<dbReference type="InterPro" id="IPR036005">
    <property type="entry name" value="Creatinase/aminopeptidase-like"/>
</dbReference>
<dbReference type="Proteomes" id="UP001589707">
    <property type="component" value="Unassembled WGS sequence"/>
</dbReference>
<keyword evidence="5" id="KW-1185">Reference proteome</keyword>
<feature type="compositionally biased region" description="Low complexity" evidence="1">
    <location>
        <begin position="13"/>
        <end position="31"/>
    </location>
</feature>
<dbReference type="SUPFAM" id="SSF55920">
    <property type="entry name" value="Creatinase/aminopeptidase"/>
    <property type="match status" value="1"/>
</dbReference>
<dbReference type="InterPro" id="IPR029149">
    <property type="entry name" value="Creatin/AminoP/Spt16_N"/>
</dbReference>
<comment type="caution">
    <text evidence="4">The sequence shown here is derived from an EMBL/GenBank/DDBJ whole genome shotgun (WGS) entry which is preliminary data.</text>
</comment>
<protein>
    <submittedName>
        <fullName evidence="4">M24 family metallopeptidase</fullName>
    </submittedName>
</protein>
<feature type="domain" description="Peptidase M24" evidence="2">
    <location>
        <begin position="227"/>
        <end position="434"/>
    </location>
</feature>
<dbReference type="CDD" id="cd01066">
    <property type="entry name" value="APP_MetAP"/>
    <property type="match status" value="1"/>
</dbReference>
<dbReference type="PANTHER" id="PTHR46112:SF2">
    <property type="entry name" value="XAA-PRO AMINOPEPTIDASE P-RELATED"/>
    <property type="match status" value="1"/>
</dbReference>
<dbReference type="SUPFAM" id="SSF53092">
    <property type="entry name" value="Creatinase/prolidase N-terminal domain"/>
    <property type="match status" value="1"/>
</dbReference>
<proteinExistence type="predicted"/>
<accession>A0ABV5WY70</accession>
<dbReference type="Gene3D" id="3.40.350.10">
    <property type="entry name" value="Creatinase/prolidase N-terminal domain"/>
    <property type="match status" value="1"/>
</dbReference>
<dbReference type="Gene3D" id="3.90.230.10">
    <property type="entry name" value="Creatinase/methionine aminopeptidase superfamily"/>
    <property type="match status" value="1"/>
</dbReference>
<dbReference type="InterPro" id="IPR050659">
    <property type="entry name" value="Peptidase_M24B"/>
</dbReference>
<name>A0ABV5WY70_9MICO</name>
<evidence type="ECO:0000313" key="5">
    <source>
        <dbReference type="Proteomes" id="UP001589707"/>
    </source>
</evidence>
<dbReference type="RefSeq" id="WP_376837716.1">
    <property type="nucleotide sequence ID" value="NZ_JBHMAU010000010.1"/>
</dbReference>
<evidence type="ECO:0000256" key="1">
    <source>
        <dbReference type="SAM" id="MobiDB-lite"/>
    </source>
</evidence>
<evidence type="ECO:0000313" key="4">
    <source>
        <dbReference type="EMBL" id="MFB9774984.1"/>
    </source>
</evidence>
<feature type="domain" description="Creatinase N-terminal" evidence="3">
    <location>
        <begin position="71"/>
        <end position="219"/>
    </location>
</feature>
<evidence type="ECO:0000259" key="2">
    <source>
        <dbReference type="Pfam" id="PF00557"/>
    </source>
</evidence>
<organism evidence="4 5">
    <name type="scientific">Brevibacterium otitidis</name>
    <dbReference type="NCBI Taxonomy" id="53364"/>
    <lineage>
        <taxon>Bacteria</taxon>
        <taxon>Bacillati</taxon>
        <taxon>Actinomycetota</taxon>
        <taxon>Actinomycetes</taxon>
        <taxon>Micrococcales</taxon>
        <taxon>Brevibacteriaceae</taxon>
        <taxon>Brevibacterium</taxon>
    </lineage>
</organism>
<dbReference type="InterPro" id="IPR000994">
    <property type="entry name" value="Pept_M24"/>
</dbReference>
<feature type="compositionally biased region" description="Pro residues" evidence="1">
    <location>
        <begin position="1"/>
        <end position="12"/>
    </location>
</feature>
<sequence length="451" mass="49859">MTQPREPYPGLQPPESSTPTTVPGSTPVTGEFHSMRPGGFGAARRPTPRPGEADTPGARRMLFSAEEYEQRLAAVRHRMRDQGLSGLIVTDPANMFYLTGYNAWSFYTPQLLYVPASGPMTLFAREMDAHGAQRTCWLPEEDIVGYPERYVHRPHIHPFDWIAFALRQRWEVAPAAHGCIGVEMDSHYYSPRAHRALVHGIPEWTLVDSFELVNWIRAIKSPAEIAIMRQAAQVTTAAMNAALNAVEPGVRQNDVAAAIAHAQAAGTAEVWGDFPAIVPMLPTGEGADTPHLTWTDRRLRSGEPVVIELAGAHHRYHVPLARTVMLGKPPAQLQHTADVLAEALNEVLETMRPDVPVAELARVWNAVLARHEMVKESRLGYSIGIGYPPDWGERTISLRSEDEQVLAAGMTFHVIAGMWLDGIGYEVSEPVAVTATGVERFTDFPRTLIRK</sequence>
<dbReference type="Pfam" id="PF00557">
    <property type="entry name" value="Peptidase_M24"/>
    <property type="match status" value="1"/>
</dbReference>
<dbReference type="InterPro" id="IPR000587">
    <property type="entry name" value="Creatinase_N"/>
</dbReference>
<dbReference type="PANTHER" id="PTHR46112">
    <property type="entry name" value="AMINOPEPTIDASE"/>
    <property type="match status" value="1"/>
</dbReference>